<dbReference type="SUPFAM" id="SSF52980">
    <property type="entry name" value="Restriction endonuclease-like"/>
    <property type="match status" value="1"/>
</dbReference>
<dbReference type="InterPro" id="IPR011335">
    <property type="entry name" value="Restrct_endonuc-II-like"/>
</dbReference>
<dbReference type="InterPro" id="IPR011604">
    <property type="entry name" value="PDDEXK-like_dom_sf"/>
</dbReference>
<dbReference type="AlphaFoldDB" id="A0A1R1JVZ6"/>
<name>A0A1R1JVZ6_ALCXX</name>
<accession>A0A1R1JVZ6</accession>
<dbReference type="Proteomes" id="UP000187251">
    <property type="component" value="Unassembled WGS sequence"/>
</dbReference>
<keyword evidence="2" id="KW-0540">Nuclease</keyword>
<feature type="domain" description="YqaJ viral recombinase" evidence="1">
    <location>
        <begin position="11"/>
        <end position="167"/>
    </location>
</feature>
<reference evidence="2 3" key="1">
    <citation type="submission" date="2016-09" db="EMBL/GenBank/DDBJ databases">
        <title>Phylogenomics of Achromobacter.</title>
        <authorList>
            <person name="Jeukens J."/>
            <person name="Freschi L."/>
            <person name="Vincent A.T."/>
            <person name="Emond-Rheault J.-G."/>
            <person name="Kukavica-Ibrulj I."/>
            <person name="Charette S.J."/>
            <person name="Levesque R.C."/>
        </authorList>
    </citation>
    <scope>NUCLEOTIDE SEQUENCE [LARGE SCALE GENOMIC DNA]</scope>
    <source>
        <strain evidence="2 3">AUS488</strain>
    </source>
</reference>
<dbReference type="OrthoDB" id="1245848at2"/>
<proteinExistence type="predicted"/>
<dbReference type="InterPro" id="IPR019080">
    <property type="entry name" value="YqaJ_viral_recombinase"/>
</dbReference>
<dbReference type="CDD" id="cd22343">
    <property type="entry name" value="PDDEXK_lambda_exonuclease-like"/>
    <property type="match status" value="1"/>
</dbReference>
<comment type="caution">
    <text evidence="2">The sequence shown here is derived from an EMBL/GenBank/DDBJ whole genome shotgun (WGS) entry which is preliminary data.</text>
</comment>
<dbReference type="RefSeq" id="WP_076410892.1">
    <property type="nucleotide sequence ID" value="NZ_MJMN01000009.1"/>
</dbReference>
<dbReference type="GO" id="GO:0004527">
    <property type="term" value="F:exonuclease activity"/>
    <property type="evidence" value="ECO:0007669"/>
    <property type="project" value="UniProtKB-KW"/>
</dbReference>
<keyword evidence="2" id="KW-0378">Hydrolase</keyword>
<keyword evidence="2" id="KW-0269">Exonuclease</keyword>
<dbReference type="PANTHER" id="PTHR46609:SF6">
    <property type="entry name" value="EXONUCLEASE, PHAGE-TYPE_RECB, C-TERMINAL DOMAIN-CONTAINING PROTEIN-RELATED"/>
    <property type="match status" value="1"/>
</dbReference>
<dbReference type="PANTHER" id="PTHR46609">
    <property type="entry name" value="EXONUCLEASE, PHAGE-TYPE/RECB, C-TERMINAL DOMAIN-CONTAINING PROTEIN"/>
    <property type="match status" value="1"/>
</dbReference>
<organism evidence="2 3">
    <name type="scientific">Alcaligenes xylosoxydans xylosoxydans</name>
    <name type="common">Achromobacter xylosoxidans</name>
    <dbReference type="NCBI Taxonomy" id="85698"/>
    <lineage>
        <taxon>Bacteria</taxon>
        <taxon>Pseudomonadati</taxon>
        <taxon>Pseudomonadota</taxon>
        <taxon>Betaproteobacteria</taxon>
        <taxon>Burkholderiales</taxon>
        <taxon>Alcaligenaceae</taxon>
        <taxon>Achromobacter</taxon>
    </lineage>
</organism>
<evidence type="ECO:0000259" key="1">
    <source>
        <dbReference type="Pfam" id="PF09588"/>
    </source>
</evidence>
<evidence type="ECO:0000313" key="3">
    <source>
        <dbReference type="Proteomes" id="UP000187251"/>
    </source>
</evidence>
<protein>
    <submittedName>
        <fullName evidence="2">Exonuclease</fullName>
    </submittedName>
</protein>
<dbReference type="InterPro" id="IPR051703">
    <property type="entry name" value="NF-kappa-B_Signaling_Reg"/>
</dbReference>
<dbReference type="EMBL" id="MJMN01000009">
    <property type="protein sequence ID" value="OMG89752.1"/>
    <property type="molecule type" value="Genomic_DNA"/>
</dbReference>
<gene>
    <name evidence="2" type="ORF">BIZ92_23355</name>
</gene>
<dbReference type="Pfam" id="PF09588">
    <property type="entry name" value="YqaJ"/>
    <property type="match status" value="1"/>
</dbReference>
<dbReference type="Gene3D" id="3.90.320.10">
    <property type="match status" value="1"/>
</dbReference>
<evidence type="ECO:0000313" key="2">
    <source>
        <dbReference type="EMBL" id="OMG89752.1"/>
    </source>
</evidence>
<sequence>MNAPAEQRTEEWRQERAGKITASNFAAAIAVTPGEGVYKTGPRKGQPKVAEPTLERTRLMRTLAFERLAGIPRREIGAKSLSWGRDLEDAAKEAYMVDKGAMVDDSGFVLHPTYDFIGASPDGLIGADGGIEMKCPHDEQVHIQTWLEGMPEGHMAQVQGNMLVTGRLWWDFISYDPRMAEPWRLYVQRIPRDDAYIKTLLTALLQFEAELRAMVETLRRKAA</sequence>